<dbReference type="InterPro" id="IPR008880">
    <property type="entry name" value="Trigger_fac_C"/>
</dbReference>
<dbReference type="EMBL" id="MGJJ01000015">
    <property type="protein sequence ID" value="OGN05226.1"/>
    <property type="molecule type" value="Genomic_DNA"/>
</dbReference>
<dbReference type="PROSITE" id="PS50059">
    <property type="entry name" value="FKBP_PPIASE"/>
    <property type="match status" value="1"/>
</dbReference>
<comment type="domain">
    <text evidence="11">Consists of 3 domains; the N-terminus binds the ribosome, the middle domain has PPIase activity, while the C-terminus has intrinsic chaperone activity on its own.</text>
</comment>
<evidence type="ECO:0000256" key="3">
    <source>
        <dbReference type="ARBA" id="ARBA00013194"/>
    </source>
</evidence>
<dbReference type="Pfam" id="PF05697">
    <property type="entry name" value="Trigger_N"/>
    <property type="match status" value="1"/>
</dbReference>
<accession>A0A1F8EYY8</accession>
<evidence type="ECO:0000256" key="1">
    <source>
        <dbReference type="ARBA" id="ARBA00000971"/>
    </source>
</evidence>
<dbReference type="Gene3D" id="1.10.3120.10">
    <property type="entry name" value="Trigger factor, C-terminal domain"/>
    <property type="match status" value="1"/>
</dbReference>
<evidence type="ECO:0000256" key="11">
    <source>
        <dbReference type="HAMAP-Rule" id="MF_00303"/>
    </source>
</evidence>
<feature type="domain" description="PPIase FKBP-type" evidence="15">
    <location>
        <begin position="161"/>
        <end position="221"/>
    </location>
</feature>
<dbReference type="InterPro" id="IPR027304">
    <property type="entry name" value="Trigger_fact/SurA_dom_sf"/>
</dbReference>
<evidence type="ECO:0000256" key="2">
    <source>
        <dbReference type="ARBA" id="ARBA00005464"/>
    </source>
</evidence>
<keyword evidence="7 11" id="KW-0143">Chaperone</keyword>
<dbReference type="GO" id="GO:0043335">
    <property type="term" value="P:protein unfolding"/>
    <property type="evidence" value="ECO:0007669"/>
    <property type="project" value="TreeGrafter"/>
</dbReference>
<evidence type="ECO:0000256" key="7">
    <source>
        <dbReference type="ARBA" id="ARBA00023186"/>
    </source>
</evidence>
<dbReference type="InterPro" id="IPR008881">
    <property type="entry name" value="Trigger_fac_ribosome-bd_bac"/>
</dbReference>
<dbReference type="PANTHER" id="PTHR30560">
    <property type="entry name" value="TRIGGER FACTOR CHAPERONE AND PEPTIDYL-PROLYL CIS/TRANS ISOMERASE"/>
    <property type="match status" value="1"/>
</dbReference>
<dbReference type="Pfam" id="PF05698">
    <property type="entry name" value="Trigger_C"/>
    <property type="match status" value="1"/>
</dbReference>
<dbReference type="FunFam" id="3.10.50.40:FF:000001">
    <property type="entry name" value="Trigger factor"/>
    <property type="match status" value="1"/>
</dbReference>
<sequence length="427" mass="48349">MKHEFKKVVRGQTELSVELTQAELKNYIEEAESEIGKNAELDGFRRGKVPKSFLKEHIDSSQILELAMEMAVRGSLNKIITDEKLDVLNTSDFRMKENSVEKLAYSANLVLFPDFNLPNVSRFKIKRVNTEVSQKEIDETLETLRASRAKLYDKAEPAQTGDRLEVDFEVKADGKIIEGGLSKNHPLIIGGKNFMPGFEEELVGMKKGEEKNFSLIAPSDYYQKSIAGKKLDFLVKIGDVKKVQLPELNDDFAASVGKFGSLEQLSRNAKEGIRQEKELNEKQKNRLEILEQIIKTTDIKTPEVLVDVRLDEMVGSLDDDLHKNGLELGPYLARLGKTQDDLKKDWRKEAEKQIKMNLVIHKIIKANGIEVSSEEAENAFNLAVQTALMRGEIENPADLNTAQIRENVAEKIINEKAFDWLEKMCVV</sequence>
<evidence type="ECO:0000256" key="9">
    <source>
        <dbReference type="ARBA" id="ARBA00023306"/>
    </source>
</evidence>
<keyword evidence="9 11" id="KW-0131">Cell cycle</keyword>
<dbReference type="PIRSF" id="PIRSF003095">
    <property type="entry name" value="Trigger_factor"/>
    <property type="match status" value="1"/>
</dbReference>
<comment type="subcellular location">
    <subcellularLocation>
        <location evidence="11">Cytoplasm</location>
    </subcellularLocation>
    <text evidence="11">About half TF is bound to the ribosome near the polypeptide exit tunnel while the other half is free in the cytoplasm.</text>
</comment>
<dbReference type="GO" id="GO:0043022">
    <property type="term" value="F:ribosome binding"/>
    <property type="evidence" value="ECO:0007669"/>
    <property type="project" value="TreeGrafter"/>
</dbReference>
<dbReference type="GO" id="GO:0051301">
    <property type="term" value="P:cell division"/>
    <property type="evidence" value="ECO:0007669"/>
    <property type="project" value="UniProtKB-KW"/>
</dbReference>
<evidence type="ECO:0000313" key="17">
    <source>
        <dbReference type="Proteomes" id="UP000177419"/>
    </source>
</evidence>
<name>A0A1F8EYY8_9BACT</name>
<reference evidence="16 17" key="1">
    <citation type="journal article" date="2016" name="Nat. Commun.">
        <title>Thousands of microbial genomes shed light on interconnected biogeochemical processes in an aquifer system.</title>
        <authorList>
            <person name="Anantharaman K."/>
            <person name="Brown C.T."/>
            <person name="Hug L.A."/>
            <person name="Sharon I."/>
            <person name="Castelle C.J."/>
            <person name="Probst A.J."/>
            <person name="Thomas B.C."/>
            <person name="Singh A."/>
            <person name="Wilkins M.J."/>
            <person name="Karaoz U."/>
            <person name="Brodie E.L."/>
            <person name="Williams K.H."/>
            <person name="Hubbard S.S."/>
            <person name="Banfield J.F."/>
        </authorList>
    </citation>
    <scope>NUCLEOTIDE SEQUENCE [LARGE SCALE GENOMIC DNA]</scope>
</reference>
<feature type="coiled-coil region" evidence="14">
    <location>
        <begin position="262"/>
        <end position="300"/>
    </location>
</feature>
<dbReference type="InterPro" id="IPR001179">
    <property type="entry name" value="PPIase_FKBP_dom"/>
</dbReference>
<dbReference type="InterPro" id="IPR046357">
    <property type="entry name" value="PPIase_dom_sf"/>
</dbReference>
<organism evidence="16 17">
    <name type="scientific">Candidatus Yanofskybacteria bacterium RIFCSPHIGHO2_01_FULL_44_22</name>
    <dbReference type="NCBI Taxonomy" id="1802669"/>
    <lineage>
        <taxon>Bacteria</taxon>
        <taxon>Candidatus Yanofskyibacteriota</taxon>
    </lineage>
</organism>
<evidence type="ECO:0000256" key="5">
    <source>
        <dbReference type="ARBA" id="ARBA00022618"/>
    </source>
</evidence>
<dbReference type="SUPFAM" id="SSF54534">
    <property type="entry name" value="FKBP-like"/>
    <property type="match status" value="1"/>
</dbReference>
<dbReference type="Proteomes" id="UP000177419">
    <property type="component" value="Unassembled WGS sequence"/>
</dbReference>
<keyword evidence="8 11" id="KW-0413">Isomerase</keyword>
<gene>
    <name evidence="11" type="primary">tig</name>
    <name evidence="16" type="ORF">A2746_01015</name>
</gene>
<dbReference type="STRING" id="1802669.A2746_01015"/>
<dbReference type="GO" id="GO:0003755">
    <property type="term" value="F:peptidyl-prolyl cis-trans isomerase activity"/>
    <property type="evidence" value="ECO:0007669"/>
    <property type="project" value="UniProtKB-UniRule"/>
</dbReference>
<evidence type="ECO:0000256" key="10">
    <source>
        <dbReference type="ARBA" id="ARBA00029986"/>
    </source>
</evidence>
<keyword evidence="11" id="KW-0963">Cytoplasm</keyword>
<evidence type="ECO:0000256" key="8">
    <source>
        <dbReference type="ARBA" id="ARBA00023235"/>
    </source>
</evidence>
<dbReference type="InterPro" id="IPR005215">
    <property type="entry name" value="Trig_fac"/>
</dbReference>
<proteinExistence type="inferred from homology"/>
<dbReference type="Gene3D" id="3.30.70.1050">
    <property type="entry name" value="Trigger factor ribosome-binding domain"/>
    <property type="match status" value="1"/>
</dbReference>
<evidence type="ECO:0000256" key="12">
    <source>
        <dbReference type="PROSITE-ProRule" id="PRU00277"/>
    </source>
</evidence>
<protein>
    <recommendedName>
        <fullName evidence="4 11">Trigger factor</fullName>
        <shortName evidence="11">TF</shortName>
        <ecNumber evidence="3 11">5.2.1.8</ecNumber>
    </recommendedName>
    <alternativeName>
        <fullName evidence="10 11">PPIase</fullName>
    </alternativeName>
</protein>
<dbReference type="SUPFAM" id="SSF102735">
    <property type="entry name" value="Trigger factor ribosome-binding domain"/>
    <property type="match status" value="1"/>
</dbReference>
<evidence type="ECO:0000259" key="15">
    <source>
        <dbReference type="PROSITE" id="PS50059"/>
    </source>
</evidence>
<comment type="similarity">
    <text evidence="2 11 13">Belongs to the FKBP-type PPIase family. Tig subfamily.</text>
</comment>
<dbReference type="GO" id="GO:0005737">
    <property type="term" value="C:cytoplasm"/>
    <property type="evidence" value="ECO:0007669"/>
    <property type="project" value="UniProtKB-SubCell"/>
</dbReference>
<dbReference type="Pfam" id="PF00254">
    <property type="entry name" value="FKBP_C"/>
    <property type="match status" value="1"/>
</dbReference>
<evidence type="ECO:0000313" key="16">
    <source>
        <dbReference type="EMBL" id="OGN05226.1"/>
    </source>
</evidence>
<dbReference type="InterPro" id="IPR037041">
    <property type="entry name" value="Trigger_fac_C_sf"/>
</dbReference>
<dbReference type="EC" id="5.2.1.8" evidence="3 11"/>
<dbReference type="Gene3D" id="3.10.50.40">
    <property type="match status" value="1"/>
</dbReference>
<dbReference type="SUPFAM" id="SSF109998">
    <property type="entry name" value="Triger factor/SurA peptide-binding domain-like"/>
    <property type="match status" value="1"/>
</dbReference>
<dbReference type="HAMAP" id="MF_00303">
    <property type="entry name" value="Trigger_factor_Tig"/>
    <property type="match status" value="1"/>
</dbReference>
<keyword evidence="6 11" id="KW-0697">Rotamase</keyword>
<evidence type="ECO:0000256" key="6">
    <source>
        <dbReference type="ARBA" id="ARBA00023110"/>
    </source>
</evidence>
<keyword evidence="5 11" id="KW-0132">Cell division</keyword>
<comment type="caution">
    <text evidence="16">The sequence shown here is derived from an EMBL/GenBank/DDBJ whole genome shotgun (WGS) entry which is preliminary data.</text>
</comment>
<dbReference type="GO" id="GO:0051083">
    <property type="term" value="P:'de novo' cotranslational protein folding"/>
    <property type="evidence" value="ECO:0007669"/>
    <property type="project" value="TreeGrafter"/>
</dbReference>
<dbReference type="GO" id="GO:0015031">
    <property type="term" value="P:protein transport"/>
    <property type="evidence" value="ECO:0007669"/>
    <property type="project" value="UniProtKB-UniRule"/>
</dbReference>
<dbReference type="NCBIfam" id="TIGR00115">
    <property type="entry name" value="tig"/>
    <property type="match status" value="1"/>
</dbReference>
<dbReference type="InterPro" id="IPR036611">
    <property type="entry name" value="Trigger_fac_ribosome-bd_sf"/>
</dbReference>
<dbReference type="GO" id="GO:0044183">
    <property type="term" value="F:protein folding chaperone"/>
    <property type="evidence" value="ECO:0007669"/>
    <property type="project" value="TreeGrafter"/>
</dbReference>
<keyword evidence="14" id="KW-0175">Coiled coil</keyword>
<dbReference type="PANTHER" id="PTHR30560:SF3">
    <property type="entry name" value="TRIGGER FACTOR-LIKE PROTEIN TIG, CHLOROPLASTIC"/>
    <property type="match status" value="1"/>
</dbReference>
<comment type="catalytic activity">
    <reaction evidence="1 11 12">
        <text>[protein]-peptidylproline (omega=180) = [protein]-peptidylproline (omega=0)</text>
        <dbReference type="Rhea" id="RHEA:16237"/>
        <dbReference type="Rhea" id="RHEA-COMP:10747"/>
        <dbReference type="Rhea" id="RHEA-COMP:10748"/>
        <dbReference type="ChEBI" id="CHEBI:83833"/>
        <dbReference type="ChEBI" id="CHEBI:83834"/>
        <dbReference type="EC" id="5.2.1.8"/>
    </reaction>
</comment>
<evidence type="ECO:0000256" key="14">
    <source>
        <dbReference type="SAM" id="Coils"/>
    </source>
</evidence>
<evidence type="ECO:0000256" key="13">
    <source>
        <dbReference type="RuleBase" id="RU003914"/>
    </source>
</evidence>
<dbReference type="AlphaFoldDB" id="A0A1F8EYY8"/>
<evidence type="ECO:0000256" key="4">
    <source>
        <dbReference type="ARBA" id="ARBA00016902"/>
    </source>
</evidence>
<comment type="function">
    <text evidence="11">Involved in protein export. Acts as a chaperone by maintaining the newly synthesized protein in an open conformation. Functions as a peptidyl-prolyl cis-trans isomerase.</text>
</comment>